<evidence type="ECO:0000313" key="2">
    <source>
        <dbReference type="Proteomes" id="UP000009131"/>
    </source>
</evidence>
<gene>
    <name evidence="1" type="primary">Mo00665</name>
    <name evidence="1" type="ORF">E5Q_00665</name>
</gene>
<protein>
    <submittedName>
        <fullName evidence="1">Uncharacterized protein</fullName>
    </submittedName>
</protein>
<name>G7DTV8_MIXOS</name>
<dbReference type="RefSeq" id="XP_014570295.1">
    <property type="nucleotide sequence ID" value="XM_014714809.1"/>
</dbReference>
<proteinExistence type="predicted"/>
<dbReference type="EMBL" id="BABT02000026">
    <property type="protein sequence ID" value="GAA94018.1"/>
    <property type="molecule type" value="Genomic_DNA"/>
</dbReference>
<dbReference type="Proteomes" id="UP000009131">
    <property type="component" value="Unassembled WGS sequence"/>
</dbReference>
<dbReference type="InParanoid" id="G7DTV8"/>
<comment type="caution">
    <text evidence="1">The sequence shown here is derived from an EMBL/GenBank/DDBJ whole genome shotgun (WGS) entry which is preliminary data.</text>
</comment>
<keyword evidence="2" id="KW-1185">Reference proteome</keyword>
<dbReference type="HOGENOM" id="CLU_2278140_0_0_1"/>
<reference evidence="1 2" key="2">
    <citation type="journal article" date="2012" name="Open Biol.">
        <title>Characteristics of nucleosomes and linker DNA regions on the genome of the basidiomycete Mixia osmundae revealed by mono- and dinucleosome mapping.</title>
        <authorList>
            <person name="Nishida H."/>
            <person name="Kondo S."/>
            <person name="Matsumoto T."/>
            <person name="Suzuki Y."/>
            <person name="Yoshikawa H."/>
            <person name="Taylor T.D."/>
            <person name="Sugiyama J."/>
        </authorList>
    </citation>
    <scope>NUCLEOTIDE SEQUENCE [LARGE SCALE GENOMIC DNA]</scope>
    <source>
        <strain evidence="2">CBS 9802 / IAM 14324 / JCM 22182 / KY 12970</strain>
    </source>
</reference>
<accession>G7DTV8</accession>
<evidence type="ECO:0000313" key="1">
    <source>
        <dbReference type="EMBL" id="GAA94018.1"/>
    </source>
</evidence>
<sequence>MLGLVPNDVTPPRALSLPFKEFTISQLLVDPTWLRSIVTQRPRGAPCSCERTSIERDHAKPSGDPEVDEVSLLAVEYDDVTLLRCNACSFFSASAGYALEYA</sequence>
<organism evidence="1 2">
    <name type="scientific">Mixia osmundae (strain CBS 9802 / IAM 14324 / JCM 22182 / KY 12970)</name>
    <dbReference type="NCBI Taxonomy" id="764103"/>
    <lineage>
        <taxon>Eukaryota</taxon>
        <taxon>Fungi</taxon>
        <taxon>Dikarya</taxon>
        <taxon>Basidiomycota</taxon>
        <taxon>Pucciniomycotina</taxon>
        <taxon>Mixiomycetes</taxon>
        <taxon>Mixiales</taxon>
        <taxon>Mixiaceae</taxon>
        <taxon>Mixia</taxon>
    </lineage>
</organism>
<reference evidence="1 2" key="1">
    <citation type="journal article" date="2011" name="J. Gen. Appl. Microbiol.">
        <title>Draft genome sequencing of the enigmatic basidiomycete Mixia osmundae.</title>
        <authorList>
            <person name="Nishida H."/>
            <person name="Nagatsuka Y."/>
            <person name="Sugiyama J."/>
        </authorList>
    </citation>
    <scope>NUCLEOTIDE SEQUENCE [LARGE SCALE GENOMIC DNA]</scope>
    <source>
        <strain evidence="2">CBS 9802 / IAM 14324 / JCM 22182 / KY 12970</strain>
    </source>
</reference>
<dbReference type="AlphaFoldDB" id="G7DTV8"/>